<comment type="caution">
    <text evidence="1">The sequence shown here is derived from an EMBL/GenBank/DDBJ whole genome shotgun (WGS) entry which is preliminary data.</text>
</comment>
<dbReference type="GO" id="GO:0061630">
    <property type="term" value="F:ubiquitin protein ligase activity"/>
    <property type="evidence" value="ECO:0007669"/>
    <property type="project" value="TreeGrafter"/>
</dbReference>
<evidence type="ECO:0000313" key="2">
    <source>
        <dbReference type="Proteomes" id="UP000541444"/>
    </source>
</evidence>
<dbReference type="InterPro" id="IPR013083">
    <property type="entry name" value="Znf_RING/FYVE/PHD"/>
</dbReference>
<reference evidence="1 2" key="1">
    <citation type="journal article" date="2020" name="IScience">
        <title>Genome Sequencing of the Endangered Kingdonia uniflora (Circaeasteraceae, Ranunculales) Reveals Potential Mechanisms of Evolutionary Specialization.</title>
        <authorList>
            <person name="Sun Y."/>
            <person name="Deng T."/>
            <person name="Zhang A."/>
            <person name="Moore M.J."/>
            <person name="Landis J.B."/>
            <person name="Lin N."/>
            <person name="Zhang H."/>
            <person name="Zhang X."/>
            <person name="Huang J."/>
            <person name="Zhang X."/>
            <person name="Sun H."/>
            <person name="Wang H."/>
        </authorList>
    </citation>
    <scope>NUCLEOTIDE SEQUENCE [LARGE SCALE GENOMIC DNA]</scope>
    <source>
        <strain evidence="1">TB1705</strain>
        <tissue evidence="1">Leaf</tissue>
    </source>
</reference>
<dbReference type="OrthoDB" id="1738677at2759"/>
<dbReference type="Gene3D" id="3.30.40.10">
    <property type="entry name" value="Zinc/RING finger domain, C3HC4 (zinc finger)"/>
    <property type="match status" value="1"/>
</dbReference>
<dbReference type="PANTHER" id="PTHR14140:SF27">
    <property type="entry name" value="OS04G0289800 PROTEIN"/>
    <property type="match status" value="1"/>
</dbReference>
<dbReference type="PANTHER" id="PTHR14140">
    <property type="entry name" value="E3 UBIQUITIN-PROTEIN LIGASE UHRF-RELATED"/>
    <property type="match status" value="1"/>
</dbReference>
<dbReference type="GO" id="GO:0044027">
    <property type="term" value="P:negative regulation of gene expression via chromosomal CpG island methylation"/>
    <property type="evidence" value="ECO:0007669"/>
    <property type="project" value="TreeGrafter"/>
</dbReference>
<accession>A0A7J7N5W0</accession>
<organism evidence="1 2">
    <name type="scientific">Kingdonia uniflora</name>
    <dbReference type="NCBI Taxonomy" id="39325"/>
    <lineage>
        <taxon>Eukaryota</taxon>
        <taxon>Viridiplantae</taxon>
        <taxon>Streptophyta</taxon>
        <taxon>Embryophyta</taxon>
        <taxon>Tracheophyta</taxon>
        <taxon>Spermatophyta</taxon>
        <taxon>Magnoliopsida</taxon>
        <taxon>Ranunculales</taxon>
        <taxon>Circaeasteraceae</taxon>
        <taxon>Kingdonia</taxon>
    </lineage>
</organism>
<dbReference type="Proteomes" id="UP000541444">
    <property type="component" value="Unassembled WGS sequence"/>
</dbReference>
<dbReference type="InterPro" id="IPR045134">
    <property type="entry name" value="UHRF1/2-like"/>
</dbReference>
<dbReference type="AlphaFoldDB" id="A0A7J7N5W0"/>
<evidence type="ECO:0000313" key="1">
    <source>
        <dbReference type="EMBL" id="KAF6162536.1"/>
    </source>
</evidence>
<dbReference type="EMBL" id="JACGCM010001019">
    <property type="protein sequence ID" value="KAF6162536.1"/>
    <property type="molecule type" value="Genomic_DNA"/>
</dbReference>
<proteinExistence type="predicted"/>
<keyword evidence="2" id="KW-1185">Reference proteome</keyword>
<protein>
    <submittedName>
        <fullName evidence="1">Uncharacterized protein</fullName>
    </submittedName>
</protein>
<name>A0A7J7N5W0_9MAGN</name>
<sequence>MTLPLTIPCAHNFCKPFLEDAFIRQTFVRGRTCRGSQRPLRTQKKVIKCPSCPTDISNFLQNPQGCLTMKTCGTRDIVKV</sequence>
<dbReference type="GO" id="GO:0016567">
    <property type="term" value="P:protein ubiquitination"/>
    <property type="evidence" value="ECO:0007669"/>
    <property type="project" value="TreeGrafter"/>
</dbReference>
<gene>
    <name evidence="1" type="ORF">GIB67_003082</name>
</gene>